<reference evidence="1" key="1">
    <citation type="submission" date="2014-11" db="EMBL/GenBank/DDBJ databases">
        <authorList>
            <person name="Amaro Gonzalez C."/>
        </authorList>
    </citation>
    <scope>NUCLEOTIDE SEQUENCE</scope>
</reference>
<accession>A0A0E9UL61</accession>
<evidence type="ECO:0000313" key="1">
    <source>
        <dbReference type="EMBL" id="JAH65708.1"/>
    </source>
</evidence>
<protein>
    <submittedName>
        <fullName evidence="1">Uncharacterized protein</fullName>
    </submittedName>
</protein>
<sequence length="39" mass="4699">MINITDFTQFTLLLFLEKEWMFAQIYRHTMADPANCCKI</sequence>
<dbReference type="AlphaFoldDB" id="A0A0E9UL61"/>
<organism evidence="1">
    <name type="scientific">Anguilla anguilla</name>
    <name type="common">European freshwater eel</name>
    <name type="synonym">Muraena anguilla</name>
    <dbReference type="NCBI Taxonomy" id="7936"/>
    <lineage>
        <taxon>Eukaryota</taxon>
        <taxon>Metazoa</taxon>
        <taxon>Chordata</taxon>
        <taxon>Craniata</taxon>
        <taxon>Vertebrata</taxon>
        <taxon>Euteleostomi</taxon>
        <taxon>Actinopterygii</taxon>
        <taxon>Neopterygii</taxon>
        <taxon>Teleostei</taxon>
        <taxon>Anguilliformes</taxon>
        <taxon>Anguillidae</taxon>
        <taxon>Anguilla</taxon>
    </lineage>
</organism>
<name>A0A0E9UL61_ANGAN</name>
<dbReference type="EMBL" id="GBXM01042869">
    <property type="protein sequence ID" value="JAH65708.1"/>
    <property type="molecule type" value="Transcribed_RNA"/>
</dbReference>
<proteinExistence type="predicted"/>
<reference evidence="1" key="2">
    <citation type="journal article" date="2015" name="Fish Shellfish Immunol.">
        <title>Early steps in the European eel (Anguilla anguilla)-Vibrio vulnificus interaction in the gills: Role of the RtxA13 toxin.</title>
        <authorList>
            <person name="Callol A."/>
            <person name="Pajuelo D."/>
            <person name="Ebbesson L."/>
            <person name="Teles M."/>
            <person name="MacKenzie S."/>
            <person name="Amaro C."/>
        </authorList>
    </citation>
    <scope>NUCLEOTIDE SEQUENCE</scope>
</reference>